<name>A0ACC2YED7_9PEZI</name>
<comment type="caution">
    <text evidence="1">The sequence shown here is derived from an EMBL/GenBank/DDBJ whole genome shotgun (WGS) entry which is preliminary data.</text>
</comment>
<sequence>MCEFRKTIHYVIARAQQQAEDLLFSWWPEVKLELIRDNLATHRPGYSFLADPVNQLQNSFRVLSRRAFSKEIGFSVRGAGRGKAIDYLRGRDRLVQFLYAAIHLTSGMPARGEELRMIRWADTTVVARNIFIYQGQIILVFSYNKANTNHNNSFYIIAVSIAKKHLPSLIKPFDPNTPKDYNGFLRLLSFQSGHKPLTHAGTYALEREFPAKLQPDLIDRYLENSHVWHEFALIRENDVVDIDVDCNLNRSMQLYEPLGYNPDEWRASAPERFIESIESPTSGNKYSDLEDNSSPSKSRIGGNCMVEDSGRKRLKRKRTIDPCSPTTKRIRRMQRELDDLIRKREKAKRKVLGGGWSDYVWADARGPWETERLTRVMTRETEARIGNRLTTHDYRHAAVGIGRVVVGESFARGYQDEVGEIEEPEVEEDESPLELQNARTTVIGTGHYGVPVDIIKHLSVRSLETFRPLSELWHRFLGLASGQEKMKEVKSRDSGMGWERAMTGPPCRKRGVGPLSEREAKELALPKKRTEGQEGHDRKEDVRRAMQQVLGSAEVSFRSIEQEQAMYAVMAGQTPLVVVLPTGGGKSLLFMVPACLDEPGVTVVVVPYRALVEDLVDRLKRARIDCLEWKPGEVNPAAVVVVSADIAASWGFLNYASLLGRQGLLRRVVIDECHLTFTASDWRPKLAQLRHLRVLACPIVLLTATLPPVLEEELSESMLVRCATYIRASTVRPNIRYVVSWCQRGSATEMAVAMCRRQARWLGDGGRKGVIYCRSKEQCEDVARSSART</sequence>
<protein>
    <submittedName>
        <fullName evidence="1">Uncharacterized protein</fullName>
    </submittedName>
</protein>
<evidence type="ECO:0000313" key="2">
    <source>
        <dbReference type="Proteomes" id="UP001172680"/>
    </source>
</evidence>
<keyword evidence="2" id="KW-1185">Reference proteome</keyword>
<organism evidence="1 2">
    <name type="scientific">Coniosporium tulheliwenetii</name>
    <dbReference type="NCBI Taxonomy" id="3383036"/>
    <lineage>
        <taxon>Eukaryota</taxon>
        <taxon>Fungi</taxon>
        <taxon>Dikarya</taxon>
        <taxon>Ascomycota</taxon>
        <taxon>Pezizomycotina</taxon>
        <taxon>Dothideomycetes</taxon>
        <taxon>Dothideomycetes incertae sedis</taxon>
        <taxon>Coniosporium</taxon>
    </lineage>
</organism>
<reference evidence="1" key="1">
    <citation type="submission" date="2022-10" db="EMBL/GenBank/DDBJ databases">
        <title>Culturing micro-colonial fungi from biological soil crusts in the Mojave desert and describing Neophaeococcomyces mojavensis, and introducing the new genera and species Taxawa tesnikishii.</title>
        <authorList>
            <person name="Kurbessoian T."/>
            <person name="Stajich J.E."/>
        </authorList>
    </citation>
    <scope>NUCLEOTIDE SEQUENCE</scope>
    <source>
        <strain evidence="1">JES_115</strain>
    </source>
</reference>
<evidence type="ECO:0000313" key="1">
    <source>
        <dbReference type="EMBL" id="KAJ9633673.1"/>
    </source>
</evidence>
<dbReference type="Proteomes" id="UP001172680">
    <property type="component" value="Unassembled WGS sequence"/>
</dbReference>
<proteinExistence type="predicted"/>
<accession>A0ACC2YED7</accession>
<gene>
    <name evidence="1" type="ORF">H2199_009285</name>
</gene>
<dbReference type="EMBL" id="JAPDRP010000045">
    <property type="protein sequence ID" value="KAJ9633673.1"/>
    <property type="molecule type" value="Genomic_DNA"/>
</dbReference>